<evidence type="ECO:0000313" key="4">
    <source>
        <dbReference type="EMBL" id="AOO65580.1"/>
    </source>
</evidence>
<dbReference type="KEGG" id="shal:SHALO_1809"/>
<dbReference type="InterPro" id="IPR007791">
    <property type="entry name" value="DjlA_N"/>
</dbReference>
<dbReference type="CDD" id="cd07316">
    <property type="entry name" value="terB_like_DjlA"/>
    <property type="match status" value="1"/>
</dbReference>
<dbReference type="PANTHER" id="PTHR43096">
    <property type="entry name" value="DNAJ HOMOLOG 1, MITOCHONDRIAL-RELATED"/>
    <property type="match status" value="1"/>
</dbReference>
<dbReference type="STRING" id="1193502.SHALO_1809"/>
<accession>A0A1D7TKU6</accession>
<dbReference type="PATRIC" id="fig|1193502.14.peg.1836"/>
<dbReference type="Pfam" id="PF05099">
    <property type="entry name" value="TerB"/>
    <property type="match status" value="1"/>
</dbReference>
<proteinExistence type="predicted"/>
<keyword evidence="2" id="KW-0472">Membrane</keyword>
<dbReference type="Pfam" id="PF00226">
    <property type="entry name" value="DnaJ"/>
    <property type="match status" value="1"/>
</dbReference>
<evidence type="ECO:0000256" key="2">
    <source>
        <dbReference type="SAM" id="Phobius"/>
    </source>
</evidence>
<dbReference type="PROSITE" id="PS50076">
    <property type="entry name" value="DNAJ_2"/>
    <property type="match status" value="1"/>
</dbReference>
<dbReference type="SUPFAM" id="SSF46565">
    <property type="entry name" value="Chaperone J-domain"/>
    <property type="match status" value="1"/>
</dbReference>
<reference evidence="5" key="1">
    <citation type="submission" date="2016-08" db="EMBL/GenBank/DDBJ databases">
        <title>Complete genome sequence of the organohalide-respiring Epsilonproteobacterium Sulfurospirillum halorespirans.</title>
        <authorList>
            <person name="Goris T."/>
            <person name="Zimmermann J."/>
            <person name="Schenz B."/>
            <person name="Lemos M."/>
            <person name="Hackermueller J."/>
            <person name="Diekert G."/>
        </authorList>
    </citation>
    <scope>NUCLEOTIDE SEQUENCE [LARGE SCALE GENOMIC DNA]</scope>
    <source>
        <strain>DSM 13726</strain>
        <strain evidence="5">PCE-M2</strain>
    </source>
</reference>
<dbReference type="InterPro" id="IPR001623">
    <property type="entry name" value="DnaJ_domain"/>
</dbReference>
<dbReference type="Gene3D" id="1.10.287.110">
    <property type="entry name" value="DnaJ domain"/>
    <property type="match status" value="1"/>
</dbReference>
<dbReference type="PANTHER" id="PTHR43096:SF52">
    <property type="entry name" value="DNAJ HOMOLOG 1, MITOCHONDRIAL-RELATED"/>
    <property type="match status" value="1"/>
</dbReference>
<sequence>MPKFRFTCKGEKMTYIIIAVVIVVFYLLTKNYQTEAYQHINVDVKQTLRGDLAEHEAGLLVALMAKVAKADGRVCELEAELLKHTFSDIARVFENSESIREALKVIYEKEMQSFDNTLIVSQKYLKLTQNDYTKRLKVMEYLLNLAFIDNSFSQAELMITEDIAGALMIKRADFEKLIAAFEQFYANKASQAQMGIKNAYDVLGADPSEDMESIKKKYRALVKEYHPDILMGQGKDQSIIDAATTKLQEINEAYEMIKKEKN</sequence>
<keyword evidence="2" id="KW-0812">Transmembrane</keyword>
<dbReference type="CDD" id="cd06257">
    <property type="entry name" value="DnaJ"/>
    <property type="match status" value="1"/>
</dbReference>
<dbReference type="InterPro" id="IPR036869">
    <property type="entry name" value="J_dom_sf"/>
</dbReference>
<organism evidence="4 5">
    <name type="scientific">Sulfurospirillum halorespirans DSM 13726</name>
    <dbReference type="NCBI Taxonomy" id="1193502"/>
    <lineage>
        <taxon>Bacteria</taxon>
        <taxon>Pseudomonadati</taxon>
        <taxon>Campylobacterota</taxon>
        <taxon>Epsilonproteobacteria</taxon>
        <taxon>Campylobacterales</taxon>
        <taxon>Sulfurospirillaceae</taxon>
        <taxon>Sulfurospirillum</taxon>
    </lineage>
</organism>
<keyword evidence="1" id="KW-0143">Chaperone</keyword>
<evidence type="ECO:0000259" key="3">
    <source>
        <dbReference type="PROSITE" id="PS50076"/>
    </source>
</evidence>
<gene>
    <name evidence="4" type="ORF">SHALO_1809</name>
</gene>
<evidence type="ECO:0000313" key="5">
    <source>
        <dbReference type="Proteomes" id="UP000094609"/>
    </source>
</evidence>
<dbReference type="GO" id="GO:0005737">
    <property type="term" value="C:cytoplasm"/>
    <property type="evidence" value="ECO:0007669"/>
    <property type="project" value="TreeGrafter"/>
</dbReference>
<dbReference type="AlphaFoldDB" id="A0A1D7TKU6"/>
<protein>
    <submittedName>
        <fullName evidence="4">DnaJ-like protein DjlA</fullName>
    </submittedName>
</protein>
<dbReference type="Proteomes" id="UP000094609">
    <property type="component" value="Chromosome"/>
</dbReference>
<dbReference type="SMART" id="SM00271">
    <property type="entry name" value="DnaJ"/>
    <property type="match status" value="1"/>
</dbReference>
<feature type="domain" description="J" evidence="3">
    <location>
        <begin position="198"/>
        <end position="262"/>
    </location>
</feature>
<dbReference type="EMBL" id="CP017111">
    <property type="protein sequence ID" value="AOO65580.1"/>
    <property type="molecule type" value="Genomic_DNA"/>
</dbReference>
<keyword evidence="2" id="KW-1133">Transmembrane helix</keyword>
<dbReference type="GO" id="GO:0042026">
    <property type="term" value="P:protein refolding"/>
    <property type="evidence" value="ECO:0007669"/>
    <property type="project" value="TreeGrafter"/>
</dbReference>
<dbReference type="Gene3D" id="1.10.3680.10">
    <property type="entry name" value="TerB-like"/>
    <property type="match status" value="1"/>
</dbReference>
<dbReference type="GO" id="GO:0051082">
    <property type="term" value="F:unfolded protein binding"/>
    <property type="evidence" value="ECO:0007669"/>
    <property type="project" value="TreeGrafter"/>
</dbReference>
<feature type="transmembrane region" description="Helical" evidence="2">
    <location>
        <begin position="12"/>
        <end position="29"/>
    </location>
</feature>
<dbReference type="PRINTS" id="PR00625">
    <property type="entry name" value="JDOMAIN"/>
</dbReference>
<name>A0A1D7TKU6_9BACT</name>
<evidence type="ECO:0000256" key="1">
    <source>
        <dbReference type="ARBA" id="ARBA00023186"/>
    </source>
</evidence>
<dbReference type="InterPro" id="IPR029024">
    <property type="entry name" value="TerB-like"/>
</dbReference>
<keyword evidence="5" id="KW-1185">Reference proteome</keyword>